<gene>
    <name evidence="2" type="ORF">C7459_106136</name>
</gene>
<keyword evidence="1" id="KW-0812">Transmembrane</keyword>
<dbReference type="EMBL" id="QGGL01000006">
    <property type="protein sequence ID" value="PWK13856.1"/>
    <property type="molecule type" value="Genomic_DNA"/>
</dbReference>
<feature type="transmembrane region" description="Helical" evidence="1">
    <location>
        <begin position="23"/>
        <end position="41"/>
    </location>
</feature>
<evidence type="ECO:0000313" key="2">
    <source>
        <dbReference type="EMBL" id="PWK13856.1"/>
    </source>
</evidence>
<accession>A0A316DB67</accession>
<dbReference type="AlphaFoldDB" id="A0A316DB67"/>
<dbReference type="OrthoDB" id="7356072at2"/>
<reference evidence="2 3" key="1">
    <citation type="submission" date="2018-05" db="EMBL/GenBank/DDBJ databases">
        <title>Genomic Encyclopedia of Type Strains, Phase IV (KMG-IV): sequencing the most valuable type-strain genomes for metagenomic binning, comparative biology and taxonomic classification.</title>
        <authorList>
            <person name="Goeker M."/>
        </authorList>
    </citation>
    <scope>NUCLEOTIDE SEQUENCE [LARGE SCALE GENOMIC DNA]</scope>
    <source>
        <strain evidence="2 3">DSM 18773</strain>
    </source>
</reference>
<name>A0A316DB67_9BACL</name>
<sequence>MKFKFQKLFSEYLEMHENQTNRWLHVISMTLGWCLFWYGLFTLQPLLWLLIPITYIPAISGHFLFEHNQPTFAKFIQQNGWDWKGLLLMAVVEEVCVFLMALEQIGLVKLPRARKQRRVY</sequence>
<dbReference type="Proteomes" id="UP000245634">
    <property type="component" value="Unassembled WGS sequence"/>
</dbReference>
<proteinExistence type="predicted"/>
<feature type="transmembrane region" description="Helical" evidence="1">
    <location>
        <begin position="85"/>
        <end position="108"/>
    </location>
</feature>
<protein>
    <submittedName>
        <fullName evidence="2">Uncharacterized protein DUF962</fullName>
    </submittedName>
</protein>
<feature type="transmembrane region" description="Helical" evidence="1">
    <location>
        <begin position="46"/>
        <end position="65"/>
    </location>
</feature>
<dbReference type="Pfam" id="PF06127">
    <property type="entry name" value="Mpo1-like"/>
    <property type="match status" value="1"/>
</dbReference>
<organism evidence="2 3">
    <name type="scientific">Tumebacillus permanentifrigoris</name>
    <dbReference type="NCBI Taxonomy" id="378543"/>
    <lineage>
        <taxon>Bacteria</taxon>
        <taxon>Bacillati</taxon>
        <taxon>Bacillota</taxon>
        <taxon>Bacilli</taxon>
        <taxon>Bacillales</taxon>
        <taxon>Alicyclobacillaceae</taxon>
        <taxon>Tumebacillus</taxon>
    </lineage>
</organism>
<comment type="caution">
    <text evidence="2">The sequence shown here is derived from an EMBL/GenBank/DDBJ whole genome shotgun (WGS) entry which is preliminary data.</text>
</comment>
<keyword evidence="1" id="KW-1133">Transmembrane helix</keyword>
<evidence type="ECO:0000313" key="3">
    <source>
        <dbReference type="Proteomes" id="UP000245634"/>
    </source>
</evidence>
<evidence type="ECO:0000256" key="1">
    <source>
        <dbReference type="SAM" id="Phobius"/>
    </source>
</evidence>
<dbReference type="RefSeq" id="WP_109688386.1">
    <property type="nucleotide sequence ID" value="NZ_QGGL01000006.1"/>
</dbReference>
<keyword evidence="1" id="KW-0472">Membrane</keyword>
<dbReference type="InterPro" id="IPR009305">
    <property type="entry name" value="Mpo1-like"/>
</dbReference>
<keyword evidence="3" id="KW-1185">Reference proteome</keyword>